<evidence type="ECO:0000256" key="2">
    <source>
        <dbReference type="ARBA" id="ARBA00022946"/>
    </source>
</evidence>
<evidence type="ECO:0000256" key="3">
    <source>
        <dbReference type="PROSITE-ProRule" id="PRU00708"/>
    </source>
</evidence>
<sequence>MAKVTFLAMPDNVRPGPLGSLLGRCRGIAHVRVVASYVPGWSPIVSHQIDYSPIISDHSGPRRLENNGGVRVPPRVSPRSLSFDRHLFLGDGVHERKGSRYASLKRSINHYLRHYLPLIHRRILKKPTRKEHHLWMKRDSIGSGQKALNLVNTVSKLPNDKEVIYGALDRWTAWETEFPVIAAAKALEILRRRNQWLRIIQVTKWLLSKGQVLTLGTYDTLLLAFNMEGRIDEAESIWNVVIQTHTRSVSKRLFSRMISMYDHHHLPEKILEVFADMEELGVNPDEDTARRIGRAFAKLGQVDKQKLVLEKYLSKWKYIHFNGERVRVQRTHHLVE</sequence>
<protein>
    <recommendedName>
        <fullName evidence="5">Pentatricopeptide repeat-containing protein At4g18975, chloroplastic</fullName>
    </recommendedName>
</protein>
<dbReference type="InterPro" id="IPR011990">
    <property type="entry name" value="TPR-like_helical_dom_sf"/>
</dbReference>
<dbReference type="Gene3D" id="1.25.40.10">
    <property type="entry name" value="Tetratricopeptide repeat domain"/>
    <property type="match status" value="1"/>
</dbReference>
<evidence type="ECO:0000256" key="1">
    <source>
        <dbReference type="ARBA" id="ARBA00022737"/>
    </source>
</evidence>
<proteinExistence type="predicted"/>
<dbReference type="PROSITE" id="PS51375">
    <property type="entry name" value="PPR"/>
    <property type="match status" value="1"/>
</dbReference>
<dbReference type="PANTHER" id="PTHR46782">
    <property type="entry name" value="OS01G0757700 PROTEIN"/>
    <property type="match status" value="1"/>
</dbReference>
<dbReference type="EMBL" id="LR862139">
    <property type="protein sequence ID" value="CAD1819202.1"/>
    <property type="molecule type" value="Genomic_DNA"/>
</dbReference>
<evidence type="ECO:0008006" key="5">
    <source>
        <dbReference type="Google" id="ProtNLM"/>
    </source>
</evidence>
<reference evidence="4" key="1">
    <citation type="submission" date="2020-07" db="EMBL/GenBank/DDBJ databases">
        <authorList>
            <person name="Lin J."/>
        </authorList>
    </citation>
    <scope>NUCLEOTIDE SEQUENCE</scope>
</reference>
<name>A0A6V7NKV1_ANACO</name>
<gene>
    <name evidence="4" type="ORF">CB5_LOCUS2413</name>
</gene>
<keyword evidence="2" id="KW-0809">Transit peptide</keyword>
<organism evidence="4">
    <name type="scientific">Ananas comosus var. bracteatus</name>
    <name type="common">red pineapple</name>
    <dbReference type="NCBI Taxonomy" id="296719"/>
    <lineage>
        <taxon>Eukaryota</taxon>
        <taxon>Viridiplantae</taxon>
        <taxon>Streptophyta</taxon>
        <taxon>Embryophyta</taxon>
        <taxon>Tracheophyta</taxon>
        <taxon>Spermatophyta</taxon>
        <taxon>Magnoliopsida</taxon>
        <taxon>Liliopsida</taxon>
        <taxon>Poales</taxon>
        <taxon>Bromeliaceae</taxon>
        <taxon>Bromelioideae</taxon>
        <taxon>Ananas</taxon>
    </lineage>
</organism>
<dbReference type="PANTHER" id="PTHR46782:SF2">
    <property type="entry name" value="OS07G0545900 PROTEIN"/>
    <property type="match status" value="1"/>
</dbReference>
<keyword evidence="1" id="KW-0677">Repeat</keyword>
<accession>A0A6V7NKV1</accession>
<feature type="repeat" description="PPR" evidence="3">
    <location>
        <begin position="250"/>
        <end position="284"/>
    </location>
</feature>
<dbReference type="InterPro" id="IPR002885">
    <property type="entry name" value="PPR_rpt"/>
</dbReference>
<dbReference type="AlphaFoldDB" id="A0A6V7NKV1"/>
<evidence type="ECO:0000313" key="4">
    <source>
        <dbReference type="EMBL" id="CAD1819202.1"/>
    </source>
</evidence>
<dbReference type="InterPro" id="IPR044646">
    <property type="entry name" value="EMB1417-like"/>
</dbReference>